<organism evidence="10 12">
    <name type="scientific">Aerococcus sanguinicola</name>
    <dbReference type="NCBI Taxonomy" id="119206"/>
    <lineage>
        <taxon>Bacteria</taxon>
        <taxon>Bacillati</taxon>
        <taxon>Bacillota</taxon>
        <taxon>Bacilli</taxon>
        <taxon>Lactobacillales</taxon>
        <taxon>Aerococcaceae</taxon>
        <taxon>Aerococcus</taxon>
    </lineage>
</organism>
<evidence type="ECO:0000256" key="6">
    <source>
        <dbReference type="ARBA" id="ARBA00022777"/>
    </source>
</evidence>
<evidence type="ECO:0000256" key="4">
    <source>
        <dbReference type="ARBA" id="ARBA00022553"/>
    </source>
</evidence>
<evidence type="ECO:0000313" key="11">
    <source>
        <dbReference type="EMBL" id="PKZ20681.1"/>
    </source>
</evidence>
<comment type="subcellular location">
    <subcellularLocation>
        <location evidence="2">Membrane</location>
    </subcellularLocation>
</comment>
<dbReference type="InterPro" id="IPR050351">
    <property type="entry name" value="BphY/WalK/GraS-like"/>
</dbReference>
<dbReference type="Proteomes" id="UP000234239">
    <property type="component" value="Unassembled WGS sequence"/>
</dbReference>
<evidence type="ECO:0000256" key="7">
    <source>
        <dbReference type="ARBA" id="ARBA00023012"/>
    </source>
</evidence>
<dbReference type="Pfam" id="PF02518">
    <property type="entry name" value="HATPase_c"/>
    <property type="match status" value="1"/>
</dbReference>
<dbReference type="InterPro" id="IPR003661">
    <property type="entry name" value="HisK_dim/P_dom"/>
</dbReference>
<keyword evidence="8" id="KW-1133">Transmembrane helix</keyword>
<evidence type="ECO:0000313" key="10">
    <source>
        <dbReference type="EMBL" id="AMB94358.1"/>
    </source>
</evidence>
<dbReference type="InterPro" id="IPR036890">
    <property type="entry name" value="HATPase_C_sf"/>
</dbReference>
<sequence>MERKLNFQGHIEKTVWRIIWQFGLSIILAYLVPLVFLSIEIHSNSYSFNREVLNIFFNVFSWMYACTMLVIIISINLTKLLKIVKQDMDIVYHQSLWLNHNPRSWDIQIAEFSQTNRHIEAMQERIERMVQAEKKQKKDVLFKVSAMAHDLKTPLTVIQGNAELLQFSIQSNQNYQCLKDIEKASQQLDDYFNQLISYAKMSYTKPIYFSDYSVENLAKVIKDECAYLIGKTITYHLSEDLKEGYTVHVDMDLIIRSVDNIINNAISYGSKPNQEIRLYIVADARHLRIIIWNRGAGFSEEVLENFGSLFYKADSSRSHKNQHFGIGLAFVKQVMVLHAGYIQLQNINQGARVELAIPVYEKG</sequence>
<dbReference type="Gene3D" id="3.30.565.10">
    <property type="entry name" value="Histidine kinase-like ATPase, C-terminal domain"/>
    <property type="match status" value="1"/>
</dbReference>
<dbReference type="PANTHER" id="PTHR45453:SF1">
    <property type="entry name" value="PHOSPHATE REGULON SENSOR PROTEIN PHOR"/>
    <property type="match status" value="1"/>
</dbReference>
<dbReference type="OrthoDB" id="84942at2"/>
<dbReference type="GO" id="GO:0004721">
    <property type="term" value="F:phosphoprotein phosphatase activity"/>
    <property type="evidence" value="ECO:0007669"/>
    <property type="project" value="TreeGrafter"/>
</dbReference>
<feature type="domain" description="Histidine kinase" evidence="9">
    <location>
        <begin position="146"/>
        <end position="361"/>
    </location>
</feature>
<keyword evidence="5" id="KW-0808">Transferase</keyword>
<evidence type="ECO:0000313" key="12">
    <source>
        <dbReference type="Proteomes" id="UP000069912"/>
    </source>
</evidence>
<dbReference type="InterPro" id="IPR005467">
    <property type="entry name" value="His_kinase_dom"/>
</dbReference>
<keyword evidence="12" id="KW-1185">Reference proteome</keyword>
<protein>
    <recommendedName>
        <fullName evidence="3">histidine kinase</fullName>
        <ecNumber evidence="3">2.7.13.3</ecNumber>
    </recommendedName>
</protein>
<dbReference type="GO" id="GO:0000155">
    <property type="term" value="F:phosphorelay sensor kinase activity"/>
    <property type="evidence" value="ECO:0007669"/>
    <property type="project" value="InterPro"/>
</dbReference>
<dbReference type="InterPro" id="IPR003594">
    <property type="entry name" value="HATPase_dom"/>
</dbReference>
<evidence type="ECO:0000256" key="8">
    <source>
        <dbReference type="SAM" id="Phobius"/>
    </source>
</evidence>
<reference evidence="12" key="2">
    <citation type="submission" date="2016-01" db="EMBL/GenBank/DDBJ databases">
        <title>Six Aerococcus type strain genome sequencing and assembly using PacBio and Illumina Hiseq.</title>
        <authorList>
            <person name="Carkaci D."/>
            <person name="Dargis R."/>
            <person name="Nielsen X.C."/>
            <person name="Skovgaard O."/>
            <person name="Fuursted K."/>
            <person name="Christensen J.J."/>
        </authorList>
    </citation>
    <scope>NUCLEOTIDE SEQUENCE [LARGE SCALE GENOMIC DNA]</scope>
    <source>
        <strain evidence="12">CCUG43001</strain>
    </source>
</reference>
<keyword evidence="8" id="KW-0812">Transmembrane</keyword>
<evidence type="ECO:0000256" key="1">
    <source>
        <dbReference type="ARBA" id="ARBA00000085"/>
    </source>
</evidence>
<dbReference type="AlphaFoldDB" id="A0A120I9B1"/>
<dbReference type="SUPFAM" id="SSF55874">
    <property type="entry name" value="ATPase domain of HSP90 chaperone/DNA topoisomerase II/histidine kinase"/>
    <property type="match status" value="1"/>
</dbReference>
<reference evidence="10 12" key="1">
    <citation type="journal article" date="2016" name="Genome Announc.">
        <title>Complete Genome Sequences of Aerococcus christensenii CCUG 28831T, Aerococcus sanguinicola CCUG 43001T, Aerococcus urinae CCUG 36881T, Aerococcus urinaeequi CCUG 28094T, Aerococcus urinaehominis CCUG 42038 BT, and Aerococcus viridans CCUG 4311T.</title>
        <authorList>
            <person name="Carkaci D."/>
            <person name="Dargis R."/>
            <person name="Nielsen X.C."/>
            <person name="Skovgaard O."/>
            <person name="Fuursted K."/>
            <person name="Christensen J.J."/>
        </authorList>
    </citation>
    <scope>NUCLEOTIDE SEQUENCE [LARGE SCALE GENOMIC DNA]</scope>
    <source>
        <strain evidence="10 12">CCUG43001</strain>
    </source>
</reference>
<dbReference type="Proteomes" id="UP000069912">
    <property type="component" value="Chromosome"/>
</dbReference>
<dbReference type="Gene3D" id="1.10.287.130">
    <property type="match status" value="1"/>
</dbReference>
<keyword evidence="4" id="KW-0597">Phosphoprotein</keyword>
<reference evidence="11 13" key="3">
    <citation type="submission" date="2017-12" db="EMBL/GenBank/DDBJ databases">
        <title>Phylogenetic diversity of female urinary microbiome.</title>
        <authorList>
            <person name="Thomas-White K."/>
            <person name="Wolfe A.J."/>
        </authorList>
    </citation>
    <scope>NUCLEOTIDE SEQUENCE [LARGE SCALE GENOMIC DNA]</scope>
    <source>
        <strain evidence="11 13">UMB0139</strain>
    </source>
</reference>
<feature type="transmembrane region" description="Helical" evidence="8">
    <location>
        <begin position="20"/>
        <end position="39"/>
    </location>
</feature>
<dbReference type="InterPro" id="IPR036097">
    <property type="entry name" value="HisK_dim/P_sf"/>
</dbReference>
<proteinExistence type="predicted"/>
<dbReference type="EC" id="2.7.13.3" evidence="3"/>
<dbReference type="RefSeq" id="WP_067974861.1">
    <property type="nucleotide sequence ID" value="NZ_CAJHKM010000001.1"/>
</dbReference>
<dbReference type="InterPro" id="IPR008358">
    <property type="entry name" value="Sig_transdc_His_kin/Pase_MprB"/>
</dbReference>
<name>A0A120I9B1_9LACT</name>
<dbReference type="GO" id="GO:0016036">
    <property type="term" value="P:cellular response to phosphate starvation"/>
    <property type="evidence" value="ECO:0007669"/>
    <property type="project" value="TreeGrafter"/>
</dbReference>
<dbReference type="CDD" id="cd00082">
    <property type="entry name" value="HisKA"/>
    <property type="match status" value="1"/>
</dbReference>
<evidence type="ECO:0000259" key="9">
    <source>
        <dbReference type="PROSITE" id="PS50109"/>
    </source>
</evidence>
<gene>
    <name evidence="10" type="ORF">AWM72_06090</name>
    <name evidence="11" type="ORF">CYJ28_09350</name>
</gene>
<evidence type="ECO:0000313" key="13">
    <source>
        <dbReference type="Proteomes" id="UP000234239"/>
    </source>
</evidence>
<dbReference type="Pfam" id="PF00512">
    <property type="entry name" value="HisKA"/>
    <property type="match status" value="1"/>
</dbReference>
<comment type="catalytic activity">
    <reaction evidence="1">
        <text>ATP + protein L-histidine = ADP + protein N-phospho-L-histidine.</text>
        <dbReference type="EC" id="2.7.13.3"/>
    </reaction>
</comment>
<keyword evidence="7" id="KW-0902">Two-component regulatory system</keyword>
<evidence type="ECO:0000256" key="5">
    <source>
        <dbReference type="ARBA" id="ARBA00022679"/>
    </source>
</evidence>
<dbReference type="PANTHER" id="PTHR45453">
    <property type="entry name" value="PHOSPHATE REGULON SENSOR PROTEIN PHOR"/>
    <property type="match status" value="1"/>
</dbReference>
<keyword evidence="6 10" id="KW-0418">Kinase</keyword>
<keyword evidence="8" id="KW-0472">Membrane</keyword>
<feature type="transmembrane region" description="Helical" evidence="8">
    <location>
        <begin position="59"/>
        <end position="78"/>
    </location>
</feature>
<evidence type="ECO:0000256" key="3">
    <source>
        <dbReference type="ARBA" id="ARBA00012438"/>
    </source>
</evidence>
<dbReference type="EMBL" id="CP014160">
    <property type="protein sequence ID" value="AMB94358.1"/>
    <property type="molecule type" value="Genomic_DNA"/>
</dbReference>
<dbReference type="KEGG" id="asan:AWM72_06090"/>
<dbReference type="SMART" id="SM00388">
    <property type="entry name" value="HisKA"/>
    <property type="match status" value="1"/>
</dbReference>
<dbReference type="SMART" id="SM00387">
    <property type="entry name" value="HATPase_c"/>
    <property type="match status" value="1"/>
</dbReference>
<dbReference type="PRINTS" id="PR01780">
    <property type="entry name" value="LANTIREGPROT"/>
</dbReference>
<evidence type="ECO:0000256" key="2">
    <source>
        <dbReference type="ARBA" id="ARBA00004370"/>
    </source>
</evidence>
<accession>A0A120I9B1</accession>
<dbReference type="SUPFAM" id="SSF47384">
    <property type="entry name" value="Homodimeric domain of signal transducing histidine kinase"/>
    <property type="match status" value="1"/>
</dbReference>
<dbReference type="GO" id="GO:0005886">
    <property type="term" value="C:plasma membrane"/>
    <property type="evidence" value="ECO:0007669"/>
    <property type="project" value="TreeGrafter"/>
</dbReference>
<dbReference type="PROSITE" id="PS50109">
    <property type="entry name" value="HIS_KIN"/>
    <property type="match status" value="1"/>
</dbReference>
<dbReference type="EMBL" id="PKGY01000007">
    <property type="protein sequence ID" value="PKZ20681.1"/>
    <property type="molecule type" value="Genomic_DNA"/>
</dbReference>